<name>A0A370BGA3_ASPNG</name>
<evidence type="ECO:0000256" key="1">
    <source>
        <dbReference type="SAM" id="SignalP"/>
    </source>
</evidence>
<accession>A0A370BGA3</accession>
<evidence type="ECO:0000313" key="3">
    <source>
        <dbReference type="Proteomes" id="UP000253845"/>
    </source>
</evidence>
<feature type="signal peptide" evidence="1">
    <location>
        <begin position="1"/>
        <end position="28"/>
    </location>
</feature>
<protein>
    <submittedName>
        <fullName evidence="2">Uncharacterized protein</fullName>
    </submittedName>
</protein>
<dbReference type="EMBL" id="KZ851963">
    <property type="protein sequence ID" value="RDH14594.1"/>
    <property type="molecule type" value="Genomic_DNA"/>
</dbReference>
<keyword evidence="1" id="KW-0732">Signal</keyword>
<dbReference type="Proteomes" id="UP000253845">
    <property type="component" value="Unassembled WGS sequence"/>
</dbReference>
<dbReference type="VEuPathDB" id="FungiDB:M747DRAFT_362498"/>
<evidence type="ECO:0000313" key="2">
    <source>
        <dbReference type="EMBL" id="RDH14594.1"/>
    </source>
</evidence>
<gene>
    <name evidence="2" type="ORF">M747DRAFT_362498</name>
</gene>
<feature type="chain" id="PRO_5016580239" evidence="1">
    <location>
        <begin position="29"/>
        <end position="218"/>
    </location>
</feature>
<organism evidence="2 3">
    <name type="scientific">Aspergillus niger ATCC 13496</name>
    <dbReference type="NCBI Taxonomy" id="1353008"/>
    <lineage>
        <taxon>Eukaryota</taxon>
        <taxon>Fungi</taxon>
        <taxon>Dikarya</taxon>
        <taxon>Ascomycota</taxon>
        <taxon>Pezizomycotina</taxon>
        <taxon>Eurotiomycetes</taxon>
        <taxon>Eurotiomycetidae</taxon>
        <taxon>Eurotiales</taxon>
        <taxon>Aspergillaceae</taxon>
        <taxon>Aspergillus</taxon>
        <taxon>Aspergillus subgen. Circumdati</taxon>
    </lineage>
</organism>
<sequence length="218" mass="24236">MESVHIGLGVLLGMLQFWLIDILPDVDGIGPYIGSAQPRPAPGAWHPQGILNRRICTSYGSPVAHSITLYVRAFIQNDAVDEARSALGIERDELSYRTCCHQHKSIRYLMRQLVMITNTRGISPINNKPGILMSQRAAAIDMVFGHQDATPGNASWLTLYMIFMILFVKAVTKITNIKNNLKNNHQLWDTRGPTDMQTAEIETARILVAIVTKTGLAK</sequence>
<dbReference type="AlphaFoldDB" id="A0A370BGA3"/>
<reference evidence="2 3" key="1">
    <citation type="submission" date="2018-07" db="EMBL/GenBank/DDBJ databases">
        <title>Section-level genome sequencing of Aspergillus section Nigri to investigate inter- and intra-species variation.</title>
        <authorList>
            <consortium name="DOE Joint Genome Institute"/>
            <person name="Vesth T.C."/>
            <person name="Nybo J.L."/>
            <person name="Theobald S."/>
            <person name="Frisvad J.C."/>
            <person name="Larsen T.O."/>
            <person name="Nielsen K.F."/>
            <person name="Hoof J.B."/>
            <person name="Brandl J."/>
            <person name="Salamov A."/>
            <person name="Riley R."/>
            <person name="Gladden J.M."/>
            <person name="Phatale P."/>
            <person name="Nielsen M.T."/>
            <person name="Lyhne E.K."/>
            <person name="Kogle M.E."/>
            <person name="Strasser K."/>
            <person name="McDonnell E."/>
            <person name="Barry K."/>
            <person name="Clum A."/>
            <person name="Chen C."/>
            <person name="Nolan M."/>
            <person name="Sandor L."/>
            <person name="Kuo A."/>
            <person name="Lipzen A."/>
            <person name="Hainaut M."/>
            <person name="Drula E."/>
            <person name="Tsang A."/>
            <person name="Magnuson J.K."/>
            <person name="Henrissat B."/>
            <person name="Wiebenga A."/>
            <person name="Simmons B.A."/>
            <person name="Makela M.R."/>
            <person name="De vries R.P."/>
            <person name="Grigoriev I.V."/>
            <person name="Mortensen U.H."/>
            <person name="Baker S.E."/>
            <person name="Andersen M.R."/>
        </authorList>
    </citation>
    <scope>NUCLEOTIDE SEQUENCE [LARGE SCALE GENOMIC DNA]</scope>
    <source>
        <strain evidence="2 3">ATCC 13496</strain>
    </source>
</reference>
<proteinExistence type="predicted"/>